<dbReference type="InterPro" id="IPR000742">
    <property type="entry name" value="EGF"/>
</dbReference>
<evidence type="ECO:0000256" key="4">
    <source>
        <dbReference type="SAM" id="SignalP"/>
    </source>
</evidence>
<accession>A0AA38WC56</accession>
<dbReference type="Pfam" id="PF13947">
    <property type="entry name" value="GUB_WAK_bind"/>
    <property type="match status" value="1"/>
</dbReference>
<dbReference type="PROSITE" id="PS50026">
    <property type="entry name" value="EGF_3"/>
    <property type="match status" value="1"/>
</dbReference>
<keyword evidence="3" id="KW-1015">Disulfide bond</keyword>
<comment type="caution">
    <text evidence="6">The sequence shown here is derived from an EMBL/GenBank/DDBJ whole genome shotgun (WGS) entry which is preliminary data.</text>
</comment>
<feature type="chain" id="PRO_5041404347" description="EGF-like domain-containing protein" evidence="4">
    <location>
        <begin position="20"/>
        <end position="321"/>
    </location>
</feature>
<comment type="subcellular location">
    <subcellularLocation>
        <location evidence="1">Membrane</location>
        <topology evidence="1">Single-pass membrane protein</topology>
    </subcellularLocation>
</comment>
<keyword evidence="7" id="KW-1185">Reference proteome</keyword>
<protein>
    <recommendedName>
        <fullName evidence="5">EGF-like domain-containing protein</fullName>
    </recommendedName>
</protein>
<dbReference type="AlphaFoldDB" id="A0AA38WC56"/>
<comment type="caution">
    <text evidence="3">Lacks conserved residue(s) required for the propagation of feature annotation.</text>
</comment>
<dbReference type="GO" id="GO:0030247">
    <property type="term" value="F:polysaccharide binding"/>
    <property type="evidence" value="ECO:0007669"/>
    <property type="project" value="InterPro"/>
</dbReference>
<dbReference type="GO" id="GO:0016020">
    <property type="term" value="C:membrane"/>
    <property type="evidence" value="ECO:0007669"/>
    <property type="project" value="UniProtKB-SubCell"/>
</dbReference>
<organism evidence="6 7">
    <name type="scientific">Centaurea solstitialis</name>
    <name type="common">yellow star-thistle</name>
    <dbReference type="NCBI Taxonomy" id="347529"/>
    <lineage>
        <taxon>Eukaryota</taxon>
        <taxon>Viridiplantae</taxon>
        <taxon>Streptophyta</taxon>
        <taxon>Embryophyta</taxon>
        <taxon>Tracheophyta</taxon>
        <taxon>Spermatophyta</taxon>
        <taxon>Magnoliopsida</taxon>
        <taxon>eudicotyledons</taxon>
        <taxon>Gunneridae</taxon>
        <taxon>Pentapetalae</taxon>
        <taxon>asterids</taxon>
        <taxon>campanulids</taxon>
        <taxon>Asterales</taxon>
        <taxon>Asteraceae</taxon>
        <taxon>Carduoideae</taxon>
        <taxon>Cardueae</taxon>
        <taxon>Centaureinae</taxon>
        <taxon>Centaurea</taxon>
    </lineage>
</organism>
<reference evidence="6" key="1">
    <citation type="submission" date="2023-03" db="EMBL/GenBank/DDBJ databases">
        <title>Chromosome-scale reference genome and RAD-based genetic map of yellow starthistle (Centaurea solstitialis) reveal putative structural variation and QTLs associated with invader traits.</title>
        <authorList>
            <person name="Reatini B."/>
            <person name="Cang F.A."/>
            <person name="Jiang Q."/>
            <person name="Mckibben M.T.W."/>
            <person name="Barker M.S."/>
            <person name="Rieseberg L.H."/>
            <person name="Dlugosch K.M."/>
        </authorList>
    </citation>
    <scope>NUCLEOTIDE SEQUENCE</scope>
    <source>
        <strain evidence="6">CAN-66</strain>
        <tissue evidence="6">Leaf</tissue>
    </source>
</reference>
<dbReference type="InterPro" id="IPR025287">
    <property type="entry name" value="WAK_GUB"/>
</dbReference>
<keyword evidence="2 4" id="KW-0732">Signal</keyword>
<feature type="disulfide bond" evidence="3">
    <location>
        <begin position="254"/>
        <end position="271"/>
    </location>
</feature>
<evidence type="ECO:0000313" key="6">
    <source>
        <dbReference type="EMBL" id="KAJ9556012.1"/>
    </source>
</evidence>
<dbReference type="PANTHER" id="PTHR33491">
    <property type="entry name" value="OSJNBA0016N04.9 PROTEIN"/>
    <property type="match status" value="1"/>
</dbReference>
<keyword evidence="3" id="KW-0245">EGF-like domain</keyword>
<dbReference type="Gene3D" id="2.10.25.10">
    <property type="entry name" value="Laminin"/>
    <property type="match status" value="1"/>
</dbReference>
<dbReference type="EMBL" id="JARYMX010000003">
    <property type="protein sequence ID" value="KAJ9556012.1"/>
    <property type="molecule type" value="Genomic_DNA"/>
</dbReference>
<evidence type="ECO:0000256" key="2">
    <source>
        <dbReference type="ARBA" id="ARBA00022729"/>
    </source>
</evidence>
<feature type="signal peptide" evidence="4">
    <location>
        <begin position="1"/>
        <end position="19"/>
    </location>
</feature>
<dbReference type="CDD" id="cd00054">
    <property type="entry name" value="EGF_CA"/>
    <property type="match status" value="1"/>
</dbReference>
<gene>
    <name evidence="6" type="ORF">OSB04_010626</name>
</gene>
<feature type="domain" description="EGF-like" evidence="5">
    <location>
        <begin position="244"/>
        <end position="288"/>
    </location>
</feature>
<proteinExistence type="predicted"/>
<evidence type="ECO:0000313" key="7">
    <source>
        <dbReference type="Proteomes" id="UP001172457"/>
    </source>
</evidence>
<evidence type="ECO:0000256" key="1">
    <source>
        <dbReference type="ARBA" id="ARBA00004167"/>
    </source>
</evidence>
<sequence length="321" mass="35028">MLLLYTLVLVTLHLTMVSSLRPPNDTLQSSIGKEGCQTQCGNVTVPYPFGIGLGKGCSLDESFDLSCDSTEKLFYKSSNIEIYNISDFEARVANSIGYTCYNQQGNVTQGDETCSNLLTTPFSFSQKNKFIVIGCDDFGIISGTNFSSTCWAMCGNNEVSDRNCSGIGGCCQTSIPKGLKHYNIEHLSMGNHTKVQSFNPCGMSFLGEVDSFMFLGASDLNNYRVFINRTLSSVPIVLDWVIGGNRSCEEATECKGNSFCKDDVEIGGYHCICKEGYEGNPYLDPGCQQIDECNDNSHCKDNSSCIGGNVFIGHRSNNSKT</sequence>
<evidence type="ECO:0000259" key="5">
    <source>
        <dbReference type="PROSITE" id="PS50026"/>
    </source>
</evidence>
<dbReference type="Proteomes" id="UP001172457">
    <property type="component" value="Chromosome 3"/>
</dbReference>
<evidence type="ECO:0000256" key="3">
    <source>
        <dbReference type="PROSITE-ProRule" id="PRU00076"/>
    </source>
</evidence>
<name>A0AA38WC56_9ASTR</name>